<dbReference type="Pfam" id="PF01553">
    <property type="entry name" value="Acyltransferase"/>
    <property type="match status" value="1"/>
</dbReference>
<comment type="similarity">
    <text evidence="2 12">Belongs to the taffazin family.</text>
</comment>
<dbReference type="PANTHER" id="PTHR12497:SF0">
    <property type="entry name" value="TAFAZZIN"/>
    <property type="match status" value="1"/>
</dbReference>
<keyword evidence="7" id="KW-0496">Mitochondrion</keyword>
<protein>
    <recommendedName>
        <fullName evidence="12">Tafazzin family protein</fullName>
    </recommendedName>
</protein>
<dbReference type="Proteomes" id="UP000247498">
    <property type="component" value="Unassembled WGS sequence"/>
</dbReference>
<dbReference type="OrthoDB" id="193467at2759"/>
<evidence type="ECO:0000256" key="12">
    <source>
        <dbReference type="RuleBase" id="RU365062"/>
    </source>
</evidence>
<evidence type="ECO:0000256" key="11">
    <source>
        <dbReference type="ARBA" id="ARBA00047906"/>
    </source>
</evidence>
<proteinExistence type="inferred from homology"/>
<keyword evidence="3 15" id="KW-0808">Transferase</keyword>
<accession>A0A2V0PJY6</accession>
<comment type="caution">
    <text evidence="15">The sequence shown here is derived from an EMBL/GenBank/DDBJ whole genome shotgun (WGS) entry which is preliminary data.</text>
</comment>
<evidence type="ECO:0000256" key="9">
    <source>
        <dbReference type="ARBA" id="ARBA00023315"/>
    </source>
</evidence>
<evidence type="ECO:0000313" key="16">
    <source>
        <dbReference type="Proteomes" id="UP000247498"/>
    </source>
</evidence>
<evidence type="ECO:0000256" key="10">
    <source>
        <dbReference type="ARBA" id="ARBA00024323"/>
    </source>
</evidence>
<feature type="region of interest" description="Disordered" evidence="13">
    <location>
        <begin position="403"/>
        <end position="463"/>
    </location>
</feature>
<dbReference type="SMART" id="SM00563">
    <property type="entry name" value="PlsC"/>
    <property type="match status" value="1"/>
</dbReference>
<evidence type="ECO:0000259" key="14">
    <source>
        <dbReference type="SMART" id="SM00563"/>
    </source>
</evidence>
<evidence type="ECO:0000256" key="6">
    <source>
        <dbReference type="ARBA" id="ARBA00023098"/>
    </source>
</evidence>
<evidence type="ECO:0000256" key="5">
    <source>
        <dbReference type="ARBA" id="ARBA00022792"/>
    </source>
</evidence>
<keyword evidence="5" id="KW-0999">Mitochondrion inner membrane</keyword>
<evidence type="ECO:0000256" key="3">
    <source>
        <dbReference type="ARBA" id="ARBA00022679"/>
    </source>
</evidence>
<dbReference type="CDD" id="cd07989">
    <property type="entry name" value="LPLAT_AGPAT-like"/>
    <property type="match status" value="1"/>
</dbReference>
<dbReference type="GO" id="GO:0005741">
    <property type="term" value="C:mitochondrial outer membrane"/>
    <property type="evidence" value="ECO:0007669"/>
    <property type="project" value="UniProtKB-SubCell"/>
</dbReference>
<dbReference type="EMBL" id="BDRX01000188">
    <property type="protein sequence ID" value="GBG00037.1"/>
    <property type="molecule type" value="Genomic_DNA"/>
</dbReference>
<evidence type="ECO:0000256" key="7">
    <source>
        <dbReference type="ARBA" id="ARBA00023128"/>
    </source>
</evidence>
<comment type="subcellular location">
    <subcellularLocation>
        <location evidence="1">Mitochondrion inner membrane</location>
        <topology evidence="1">Peripheral membrane protein</topology>
        <orientation evidence="1">Intermembrane side</orientation>
    </subcellularLocation>
    <subcellularLocation>
        <location evidence="10">Mitochondrion outer membrane</location>
        <topology evidence="10">Peripheral membrane protein</topology>
        <orientation evidence="10">Intermembrane side</orientation>
    </subcellularLocation>
</comment>
<dbReference type="SUPFAM" id="SSF69593">
    <property type="entry name" value="Glycerol-3-phosphate (1)-acyltransferase"/>
    <property type="match status" value="1"/>
</dbReference>
<feature type="region of interest" description="Disordered" evidence="13">
    <location>
        <begin position="364"/>
        <end position="389"/>
    </location>
</feature>
<evidence type="ECO:0000256" key="2">
    <source>
        <dbReference type="ARBA" id="ARBA00010524"/>
    </source>
</evidence>
<dbReference type="InterPro" id="IPR002123">
    <property type="entry name" value="Plipid/glycerol_acylTrfase"/>
</dbReference>
<name>A0A2V0PJY6_9CHLO</name>
<comment type="catalytic activity">
    <reaction evidence="11">
        <text>1'-[1,2-diacyl-sn-glycero-3-phospho],3'-[1-acyl-sn-glycero-3-phospho]-glycerol + a 1,2-diacyl-sn-glycero-3-phosphocholine = a cardiolipin + a 1-acyl-sn-glycero-3-phosphocholine</text>
        <dbReference type="Rhea" id="RHEA:33731"/>
        <dbReference type="ChEBI" id="CHEBI:57643"/>
        <dbReference type="ChEBI" id="CHEBI:58168"/>
        <dbReference type="ChEBI" id="CHEBI:62237"/>
        <dbReference type="ChEBI" id="CHEBI:64743"/>
    </reaction>
    <physiologicalReaction direction="left-to-right" evidence="11">
        <dbReference type="Rhea" id="RHEA:33732"/>
    </physiologicalReaction>
    <physiologicalReaction direction="right-to-left" evidence="11">
        <dbReference type="Rhea" id="RHEA:33733"/>
    </physiologicalReaction>
</comment>
<evidence type="ECO:0000256" key="13">
    <source>
        <dbReference type="SAM" id="MobiDB-lite"/>
    </source>
</evidence>
<evidence type="ECO:0000256" key="1">
    <source>
        <dbReference type="ARBA" id="ARBA00004137"/>
    </source>
</evidence>
<feature type="domain" description="Phospholipid/glycerol acyltransferase" evidence="14">
    <location>
        <begin position="65"/>
        <end position="197"/>
    </location>
</feature>
<keyword evidence="9 15" id="KW-0012">Acyltransferase</keyword>
<dbReference type="GO" id="GO:0006644">
    <property type="term" value="P:phospholipid metabolic process"/>
    <property type="evidence" value="ECO:0007669"/>
    <property type="project" value="InterPro"/>
</dbReference>
<reference evidence="15 16" key="1">
    <citation type="journal article" date="2018" name="Sci. Rep.">
        <title>Raphidocelis subcapitata (=Pseudokirchneriella subcapitata) provides an insight into genome evolution and environmental adaptations in the Sphaeropleales.</title>
        <authorList>
            <person name="Suzuki S."/>
            <person name="Yamaguchi H."/>
            <person name="Nakajima N."/>
            <person name="Kawachi M."/>
        </authorList>
    </citation>
    <scope>NUCLEOTIDE SEQUENCE [LARGE SCALE GENOMIC DNA]</scope>
    <source>
        <strain evidence="15 16">NIES-35</strain>
    </source>
</reference>
<sequence>MDALLEHDEDILRPPWGAYGRDLTLGVISGAAKVLLRLLNTLAVEPGDLARYRELTMRREPGVGLLTFCNHTSTFDDPGLPSALLPWSLFWTEHAHGKMRWTMCAHDVCFKNELLSQFFANGKTLPVERGSSVHQPVIGTAARLLARGGWLHVFPEGKVQPDGQVGVFRQGIGKLICDARAAAGRDPVVLPYLHSGMGRVVPYLSALPRAGNEVAVVVGEPLDLSAVTCRCNQPGEEQTEVWRDIAAVLREALLQLEARAPPNPNQLEERPGLRETIAARCRSGGRAGGGGGGGDGSGRQENFLRAAAVALAEPCKSFVWHSWCGVLQRPYWTLDQERRQLLFAREHSWPLRTGQAEAWQRWQQHQREQQPQQQFQQQQQQQQQWVPGPSRWLAAWRRRRRLQRDGADGAAAQPAEAPRPPPSRRRAWWSWRPPRRDATQSAPGDAAPRGASAPAWQRAPGLI</sequence>
<gene>
    <name evidence="15" type="ORF">Rsub_12862</name>
</gene>
<dbReference type="STRING" id="307507.A0A2V0PJY6"/>
<evidence type="ECO:0000313" key="15">
    <source>
        <dbReference type="EMBL" id="GBG00037.1"/>
    </source>
</evidence>
<evidence type="ECO:0000256" key="4">
    <source>
        <dbReference type="ARBA" id="ARBA00022787"/>
    </source>
</evidence>
<keyword evidence="8" id="KW-0472">Membrane</keyword>
<organism evidence="15 16">
    <name type="scientific">Raphidocelis subcapitata</name>
    <dbReference type="NCBI Taxonomy" id="307507"/>
    <lineage>
        <taxon>Eukaryota</taxon>
        <taxon>Viridiplantae</taxon>
        <taxon>Chlorophyta</taxon>
        <taxon>core chlorophytes</taxon>
        <taxon>Chlorophyceae</taxon>
        <taxon>CS clade</taxon>
        <taxon>Sphaeropleales</taxon>
        <taxon>Selenastraceae</taxon>
        <taxon>Raphidocelis</taxon>
    </lineage>
</organism>
<keyword evidence="6" id="KW-0443">Lipid metabolism</keyword>
<keyword evidence="16" id="KW-1185">Reference proteome</keyword>
<dbReference type="PANTHER" id="PTHR12497">
    <property type="entry name" value="TAZ PROTEIN TAFAZZIN"/>
    <property type="match status" value="1"/>
</dbReference>
<dbReference type="GO" id="GO:0008374">
    <property type="term" value="F:O-acyltransferase activity"/>
    <property type="evidence" value="ECO:0007669"/>
    <property type="project" value="TreeGrafter"/>
</dbReference>
<dbReference type="PRINTS" id="PR00979">
    <property type="entry name" value="TAFAZZIN"/>
</dbReference>
<keyword evidence="4" id="KW-1000">Mitochondrion outer membrane</keyword>
<dbReference type="InParanoid" id="A0A2V0PJY6"/>
<dbReference type="InterPro" id="IPR000872">
    <property type="entry name" value="Tafazzin"/>
</dbReference>
<dbReference type="GO" id="GO:0005743">
    <property type="term" value="C:mitochondrial inner membrane"/>
    <property type="evidence" value="ECO:0007669"/>
    <property type="project" value="UniProtKB-SubCell"/>
</dbReference>
<dbReference type="FunCoup" id="A0A2V0PJY6">
    <property type="interactions" value="262"/>
</dbReference>
<dbReference type="AlphaFoldDB" id="A0A2V0PJY6"/>
<evidence type="ECO:0000256" key="8">
    <source>
        <dbReference type="ARBA" id="ARBA00023136"/>
    </source>
</evidence>